<dbReference type="OrthoDB" id="7936627at2"/>
<dbReference type="SUPFAM" id="SSF53850">
    <property type="entry name" value="Periplasmic binding protein-like II"/>
    <property type="match status" value="1"/>
</dbReference>
<keyword evidence="4" id="KW-1185">Reference proteome</keyword>
<protein>
    <submittedName>
        <fullName evidence="3">Sugar ABC transporter, substrate binding protein</fullName>
    </submittedName>
</protein>
<feature type="signal peptide" evidence="1">
    <location>
        <begin position="1"/>
        <end position="21"/>
    </location>
</feature>
<dbReference type="InterPro" id="IPR050490">
    <property type="entry name" value="Bact_solute-bd_prot1"/>
</dbReference>
<comment type="caution">
    <text evidence="3">The sequence shown here is derived from an EMBL/GenBank/DDBJ whole genome shotgun (WGS) entry which is preliminary data.</text>
</comment>
<proteinExistence type="predicted"/>
<name>A0A0R1JSB4_9LACO</name>
<dbReference type="PROSITE" id="PS51257">
    <property type="entry name" value="PROKAR_LIPOPROTEIN"/>
    <property type="match status" value="1"/>
</dbReference>
<evidence type="ECO:0000259" key="2">
    <source>
        <dbReference type="Pfam" id="PF12010"/>
    </source>
</evidence>
<dbReference type="STRING" id="1291734.FD02_GL001826"/>
<dbReference type="PATRIC" id="fig|1291734.4.peg.1875"/>
<organism evidence="3 4">
    <name type="scientific">Lacticaseibacillus nasuensis JCM 17158</name>
    <dbReference type="NCBI Taxonomy" id="1291734"/>
    <lineage>
        <taxon>Bacteria</taxon>
        <taxon>Bacillati</taxon>
        <taxon>Bacillota</taxon>
        <taxon>Bacilli</taxon>
        <taxon>Lactobacillales</taxon>
        <taxon>Lactobacillaceae</taxon>
        <taxon>Lacticaseibacillus</taxon>
    </lineage>
</organism>
<feature type="chain" id="PRO_5038369346" evidence="1">
    <location>
        <begin position="22"/>
        <end position="489"/>
    </location>
</feature>
<evidence type="ECO:0000313" key="3">
    <source>
        <dbReference type="EMBL" id="KRK73992.1"/>
    </source>
</evidence>
<reference evidence="3 4" key="1">
    <citation type="journal article" date="2015" name="Genome Announc.">
        <title>Expanding the biotechnology potential of lactobacilli through comparative genomics of 213 strains and associated genera.</title>
        <authorList>
            <person name="Sun Z."/>
            <person name="Harris H.M."/>
            <person name="McCann A."/>
            <person name="Guo C."/>
            <person name="Argimon S."/>
            <person name="Zhang W."/>
            <person name="Yang X."/>
            <person name="Jeffery I.B."/>
            <person name="Cooney J.C."/>
            <person name="Kagawa T.F."/>
            <person name="Liu W."/>
            <person name="Song Y."/>
            <person name="Salvetti E."/>
            <person name="Wrobel A."/>
            <person name="Rasinkangas P."/>
            <person name="Parkhill J."/>
            <person name="Rea M.C."/>
            <person name="O'Sullivan O."/>
            <person name="Ritari J."/>
            <person name="Douillard F.P."/>
            <person name="Paul Ross R."/>
            <person name="Yang R."/>
            <person name="Briner A.E."/>
            <person name="Felis G.E."/>
            <person name="de Vos W.M."/>
            <person name="Barrangou R."/>
            <person name="Klaenhammer T.R."/>
            <person name="Caufield P.W."/>
            <person name="Cui Y."/>
            <person name="Zhang H."/>
            <person name="O'Toole P.W."/>
        </authorList>
    </citation>
    <scope>NUCLEOTIDE SEQUENCE [LARGE SCALE GENOMIC DNA]</scope>
    <source>
        <strain evidence="3 4">JCM 17158</strain>
    </source>
</reference>
<dbReference type="Proteomes" id="UP000051804">
    <property type="component" value="Unassembled WGS sequence"/>
</dbReference>
<evidence type="ECO:0000313" key="4">
    <source>
        <dbReference type="Proteomes" id="UP000051804"/>
    </source>
</evidence>
<feature type="domain" description="DUF3502" evidence="2">
    <location>
        <begin position="419"/>
        <end position="486"/>
    </location>
</feature>
<keyword evidence="1" id="KW-0732">Signal</keyword>
<dbReference type="PANTHER" id="PTHR43649">
    <property type="entry name" value="ARABINOSE-BINDING PROTEIN-RELATED"/>
    <property type="match status" value="1"/>
</dbReference>
<dbReference type="Gene3D" id="3.40.190.10">
    <property type="entry name" value="Periplasmic binding protein-like II"/>
    <property type="match status" value="1"/>
</dbReference>
<dbReference type="InterPro" id="IPR022627">
    <property type="entry name" value="DUF3502"/>
</dbReference>
<evidence type="ECO:0000256" key="1">
    <source>
        <dbReference type="SAM" id="SignalP"/>
    </source>
</evidence>
<dbReference type="Pfam" id="PF12010">
    <property type="entry name" value="DUF3502"/>
    <property type="match status" value="1"/>
</dbReference>
<dbReference type="RefSeq" id="WP_054721622.1">
    <property type="nucleotide sequence ID" value="NZ_AZDJ01000003.1"/>
</dbReference>
<dbReference type="AlphaFoldDB" id="A0A0R1JSB4"/>
<gene>
    <name evidence="3" type="ORF">FD02_GL001826</name>
</gene>
<dbReference type="EMBL" id="AZDJ01000003">
    <property type="protein sequence ID" value="KRK73992.1"/>
    <property type="molecule type" value="Genomic_DNA"/>
</dbReference>
<dbReference type="PANTHER" id="PTHR43649:SF17">
    <property type="entry name" value="ABC TRANSPORTER SOLUTE BINDING PROTEIN-SUGAR TRANSPORT"/>
    <property type="match status" value="1"/>
</dbReference>
<accession>A0A0R1JSB4</accession>
<sequence length="489" mass="53630">MVQVKHALALAATAASVLLLAACGKSSSGDSSSNGKTVVTLIQPGSGIQNEKKLMAAANKELQKKYPNVELKIKQIDWGDYPQKFNVMTTSGESYDLMFAEDYANNAAKGLFQDQTSLIKKYAKPAYNAIDPAYWKGVTVNGKIYGFPTNANVFSKTVLAFNSTYTKKYGIDVKGVNSYQDATKVLAQFHAKNPSTAAFSIVKGYRIVPKAMSYPLGNNFPFAVDATGKSTKVFNPYDNDEMMKDMKTLHSWYQKGYIPKDAATSSTTYNAGTDTWFMQTQTNGPFDYGNQALNTAAGGKEIIINDLSEPFKNTSDAQMAVYVMSKTSKHQKAAMQVMNAINTDKKLENTLVWGVEGEQWKFTNEKTGSIKTLKGYDAPKALGAWLNGNNKLLYTKDNITTADKATRDKSIKDTPESAALGFNPDTSSVKTELTNISNVMSKYADILNTGTAEPKSTVKKMDAELKQAGYAKVQKLLQKQYDAFLKSEK</sequence>